<comment type="function">
    <text evidence="14">ATP dependent phosphorylation of adenosine and other related nucleoside analogs to monophosphate derivatives.</text>
</comment>
<dbReference type="GO" id="GO:0005634">
    <property type="term" value="C:nucleus"/>
    <property type="evidence" value="ECO:0007669"/>
    <property type="project" value="TreeGrafter"/>
</dbReference>
<dbReference type="PANTHER" id="PTHR45769">
    <property type="entry name" value="ADENOSINE KINASE"/>
    <property type="match status" value="1"/>
</dbReference>
<dbReference type="PANTHER" id="PTHR45769:SF3">
    <property type="entry name" value="ADENOSINE KINASE"/>
    <property type="match status" value="1"/>
</dbReference>
<dbReference type="EMBL" id="MKKU01000240">
    <property type="protein sequence ID" value="RNF18154.1"/>
    <property type="molecule type" value="Genomic_DNA"/>
</dbReference>
<dbReference type="GO" id="GO:0006166">
    <property type="term" value="P:purine ribonucleoside salvage"/>
    <property type="evidence" value="ECO:0007669"/>
    <property type="project" value="UniProtKB-KW"/>
</dbReference>
<dbReference type="UniPathway" id="UPA00588">
    <property type="reaction ID" value="UER00659"/>
</dbReference>
<evidence type="ECO:0000313" key="17">
    <source>
        <dbReference type="Proteomes" id="UP000284403"/>
    </source>
</evidence>
<evidence type="ECO:0000256" key="5">
    <source>
        <dbReference type="ARBA" id="ARBA00022679"/>
    </source>
</evidence>
<feature type="active site" description="Proton acceptor" evidence="13">
    <location>
        <position position="298"/>
    </location>
</feature>
<accession>A0A3R7NG93</accession>
<dbReference type="Proteomes" id="UP000284403">
    <property type="component" value="Unassembled WGS sequence"/>
</dbReference>
<dbReference type="GeneID" id="40318223"/>
<evidence type="ECO:0000256" key="12">
    <source>
        <dbReference type="ARBA" id="ARBA00068771"/>
    </source>
</evidence>
<keyword evidence="17" id="KW-1185">Reference proteome</keyword>
<keyword evidence="6 14" id="KW-0660">Purine salvage</keyword>
<feature type="domain" description="Carbohydrate kinase PfkB" evidence="15">
    <location>
        <begin position="44"/>
        <end position="337"/>
    </location>
</feature>
<evidence type="ECO:0000256" key="9">
    <source>
        <dbReference type="ARBA" id="ARBA00022840"/>
    </source>
</evidence>
<reference evidence="16 17" key="1">
    <citation type="journal article" date="2018" name="BMC Genomics">
        <title>Genomic comparison of Trypanosoma conorhini and Trypanosoma rangeli to Trypanosoma cruzi strains of high and low virulence.</title>
        <authorList>
            <person name="Bradwell K.R."/>
            <person name="Koparde V.N."/>
            <person name="Matveyev A.V."/>
            <person name="Serrano M.G."/>
            <person name="Alves J.M."/>
            <person name="Parikh H."/>
            <person name="Huang B."/>
            <person name="Lee V."/>
            <person name="Espinosa-Alvarez O."/>
            <person name="Ortiz P.A."/>
            <person name="Costa-Martins A.G."/>
            <person name="Teixeira M.M."/>
            <person name="Buck G.A."/>
        </authorList>
    </citation>
    <scope>NUCLEOTIDE SEQUENCE [LARGE SCALE GENOMIC DNA]</scope>
    <source>
        <strain evidence="16 17">025E</strain>
    </source>
</reference>
<dbReference type="Gene3D" id="3.40.1190.20">
    <property type="match status" value="1"/>
</dbReference>
<dbReference type="GO" id="GO:0005524">
    <property type="term" value="F:ATP binding"/>
    <property type="evidence" value="ECO:0007669"/>
    <property type="project" value="UniProtKB-UniRule"/>
</dbReference>
<keyword evidence="7 14" id="KW-0547">Nucleotide-binding</keyword>
<evidence type="ECO:0000256" key="13">
    <source>
        <dbReference type="PIRSR" id="PIRSR601805-1"/>
    </source>
</evidence>
<comment type="catalytic activity">
    <reaction evidence="11 14">
        <text>adenosine + ATP = AMP + ADP + H(+)</text>
        <dbReference type="Rhea" id="RHEA:20824"/>
        <dbReference type="ChEBI" id="CHEBI:15378"/>
        <dbReference type="ChEBI" id="CHEBI:16335"/>
        <dbReference type="ChEBI" id="CHEBI:30616"/>
        <dbReference type="ChEBI" id="CHEBI:456215"/>
        <dbReference type="ChEBI" id="CHEBI:456216"/>
        <dbReference type="EC" id="2.7.1.20"/>
    </reaction>
</comment>
<dbReference type="GO" id="GO:0005829">
    <property type="term" value="C:cytosol"/>
    <property type="evidence" value="ECO:0007669"/>
    <property type="project" value="TreeGrafter"/>
</dbReference>
<evidence type="ECO:0000256" key="11">
    <source>
        <dbReference type="ARBA" id="ARBA00051362"/>
    </source>
</evidence>
<dbReference type="FunFam" id="3.40.1190.20:FF:000076">
    <property type="entry name" value="Adenosine kinase"/>
    <property type="match status" value="1"/>
</dbReference>
<dbReference type="RefSeq" id="XP_029228397.1">
    <property type="nucleotide sequence ID" value="XM_029371522.1"/>
</dbReference>
<keyword evidence="5 14" id="KW-0808">Transferase</keyword>
<evidence type="ECO:0000313" key="16">
    <source>
        <dbReference type="EMBL" id="RNF18154.1"/>
    </source>
</evidence>
<dbReference type="OrthoDB" id="432447at2759"/>
<evidence type="ECO:0000256" key="7">
    <source>
        <dbReference type="ARBA" id="ARBA00022741"/>
    </source>
</evidence>
<organism evidence="16 17">
    <name type="scientific">Trypanosoma conorhini</name>
    <dbReference type="NCBI Taxonomy" id="83891"/>
    <lineage>
        <taxon>Eukaryota</taxon>
        <taxon>Discoba</taxon>
        <taxon>Euglenozoa</taxon>
        <taxon>Kinetoplastea</taxon>
        <taxon>Metakinetoplastina</taxon>
        <taxon>Trypanosomatida</taxon>
        <taxon>Trypanosomatidae</taxon>
        <taxon>Trypanosoma</taxon>
    </lineage>
</organism>
<evidence type="ECO:0000256" key="8">
    <source>
        <dbReference type="ARBA" id="ARBA00022777"/>
    </source>
</evidence>
<evidence type="ECO:0000256" key="6">
    <source>
        <dbReference type="ARBA" id="ARBA00022726"/>
    </source>
</evidence>
<dbReference type="CDD" id="cd01168">
    <property type="entry name" value="adenosine_kinase"/>
    <property type="match status" value="1"/>
</dbReference>
<proteinExistence type="inferred from homology"/>
<keyword evidence="8 14" id="KW-0418">Kinase</keyword>
<evidence type="ECO:0000256" key="14">
    <source>
        <dbReference type="RuleBase" id="RU368116"/>
    </source>
</evidence>
<dbReference type="InterPro" id="IPR001805">
    <property type="entry name" value="Adenokinase"/>
</dbReference>
<comment type="pathway">
    <text evidence="2 14">Purine metabolism; AMP biosynthesis via salvage pathway; AMP from adenosine: step 1/1.</text>
</comment>
<evidence type="ECO:0000256" key="3">
    <source>
        <dbReference type="ARBA" id="ARBA00010688"/>
    </source>
</evidence>
<dbReference type="AlphaFoldDB" id="A0A3R7NG93"/>
<evidence type="ECO:0000256" key="2">
    <source>
        <dbReference type="ARBA" id="ARBA00004801"/>
    </source>
</evidence>
<comment type="cofactor">
    <cofactor evidence="1 14">
        <name>Mg(2+)</name>
        <dbReference type="ChEBI" id="CHEBI:18420"/>
    </cofactor>
</comment>
<evidence type="ECO:0000259" key="15">
    <source>
        <dbReference type="Pfam" id="PF00294"/>
    </source>
</evidence>
<dbReference type="GO" id="GO:0006144">
    <property type="term" value="P:purine nucleobase metabolic process"/>
    <property type="evidence" value="ECO:0007669"/>
    <property type="project" value="TreeGrafter"/>
</dbReference>
<protein>
    <recommendedName>
        <fullName evidence="12 14">Adenosine kinase</fullName>
        <shortName evidence="14">AK</shortName>
        <ecNumber evidence="4 14">2.7.1.20</ecNumber>
    </recommendedName>
    <alternativeName>
        <fullName evidence="14">Adenosine 5'-phosphotransferase</fullName>
    </alternativeName>
</protein>
<dbReference type="InterPro" id="IPR011611">
    <property type="entry name" value="PfkB_dom"/>
</dbReference>
<dbReference type="SUPFAM" id="SSF53613">
    <property type="entry name" value="Ribokinase-like"/>
    <property type="match status" value="1"/>
</dbReference>
<dbReference type="Pfam" id="PF00294">
    <property type="entry name" value="PfkB"/>
    <property type="match status" value="1"/>
</dbReference>
<dbReference type="InterPro" id="IPR029056">
    <property type="entry name" value="Ribokinase-like"/>
</dbReference>
<name>A0A3R7NG93_9TRYP</name>
<keyword evidence="9 14" id="KW-0067">ATP-binding</keyword>
<evidence type="ECO:0000256" key="4">
    <source>
        <dbReference type="ARBA" id="ARBA00012119"/>
    </source>
</evidence>
<dbReference type="PRINTS" id="PR00989">
    <property type="entry name" value="ADENOKINASE"/>
</dbReference>
<gene>
    <name evidence="16" type="ORF">Tco025E_04612</name>
</gene>
<evidence type="ECO:0000256" key="1">
    <source>
        <dbReference type="ARBA" id="ARBA00001946"/>
    </source>
</evidence>
<dbReference type="GO" id="GO:0004001">
    <property type="term" value="F:adenosine kinase activity"/>
    <property type="evidence" value="ECO:0007669"/>
    <property type="project" value="UniProtKB-UniRule"/>
</dbReference>
<comment type="similarity">
    <text evidence="3 14">Belongs to the carbohydrate kinase PfkB family.</text>
</comment>
<sequence length="344" mass="37170">MSRSAKLYVQCNPLLDVSAVVPEEFMVKYGVEHGSASLLAEEQAEIFADLEKLPAVKHVPGGSGLNTARVTQWMLQAPKGSLVSYVGCIANDRYGNILKESAEKDGVNMVVEYTTKQPTGSCAVCITGKERSLVANLAAANCLSADHVYSPAVEKCRAEASFFYLTGFTLTIDVAYVLHVAKQAREVGGIFMMNFSAPFLIEFFGEQLNQVLPYVDVLFGNELEARTLSIVKGWGIEDVEEIAKRAAQELPYTGTKGRLVVFTHGPNPTVCVTKDGVTVVPVEPLAEDKMVDFNAAGDAFVGGFLSGYVLGRDLRRCCILGHYAAGVVIQHDGCTYPEKPSLTP</sequence>
<keyword evidence="10 14" id="KW-0460">Magnesium</keyword>
<comment type="caution">
    <text evidence="16">The sequence shown here is derived from an EMBL/GenBank/DDBJ whole genome shotgun (WGS) entry which is preliminary data.</text>
</comment>
<evidence type="ECO:0000256" key="10">
    <source>
        <dbReference type="ARBA" id="ARBA00022842"/>
    </source>
</evidence>
<dbReference type="EC" id="2.7.1.20" evidence="4 14"/>
<dbReference type="GO" id="GO:0044209">
    <property type="term" value="P:AMP salvage"/>
    <property type="evidence" value="ECO:0007669"/>
    <property type="project" value="UniProtKB-UniRule"/>
</dbReference>